<gene>
    <name evidence="2" type="ordered locus">MTR_4g126320</name>
</gene>
<reference evidence="2 4" key="1">
    <citation type="journal article" date="2011" name="Nature">
        <title>The Medicago genome provides insight into the evolution of rhizobial symbioses.</title>
        <authorList>
            <person name="Young N.D."/>
            <person name="Debelle F."/>
            <person name="Oldroyd G.E."/>
            <person name="Geurts R."/>
            <person name="Cannon S.B."/>
            <person name="Udvardi M.K."/>
            <person name="Benedito V.A."/>
            <person name="Mayer K.F."/>
            <person name="Gouzy J."/>
            <person name="Schoof H."/>
            <person name="Van de Peer Y."/>
            <person name="Proost S."/>
            <person name="Cook D.R."/>
            <person name="Meyers B.C."/>
            <person name="Spannagl M."/>
            <person name="Cheung F."/>
            <person name="De Mita S."/>
            <person name="Krishnakumar V."/>
            <person name="Gundlach H."/>
            <person name="Zhou S."/>
            <person name="Mudge J."/>
            <person name="Bharti A.K."/>
            <person name="Murray J.D."/>
            <person name="Naoumkina M.A."/>
            <person name="Rosen B."/>
            <person name="Silverstein K.A."/>
            <person name="Tang H."/>
            <person name="Rombauts S."/>
            <person name="Zhao P.X."/>
            <person name="Zhou P."/>
            <person name="Barbe V."/>
            <person name="Bardou P."/>
            <person name="Bechner M."/>
            <person name="Bellec A."/>
            <person name="Berger A."/>
            <person name="Berges H."/>
            <person name="Bidwell S."/>
            <person name="Bisseling T."/>
            <person name="Choisne N."/>
            <person name="Couloux A."/>
            <person name="Denny R."/>
            <person name="Deshpande S."/>
            <person name="Dai X."/>
            <person name="Doyle J.J."/>
            <person name="Dudez A.M."/>
            <person name="Farmer A.D."/>
            <person name="Fouteau S."/>
            <person name="Franken C."/>
            <person name="Gibelin C."/>
            <person name="Gish J."/>
            <person name="Goldstein S."/>
            <person name="Gonzalez A.J."/>
            <person name="Green P.J."/>
            <person name="Hallab A."/>
            <person name="Hartog M."/>
            <person name="Hua A."/>
            <person name="Humphray S.J."/>
            <person name="Jeong D.H."/>
            <person name="Jing Y."/>
            <person name="Jocker A."/>
            <person name="Kenton S.M."/>
            <person name="Kim D.J."/>
            <person name="Klee K."/>
            <person name="Lai H."/>
            <person name="Lang C."/>
            <person name="Lin S."/>
            <person name="Macmil S.L."/>
            <person name="Magdelenat G."/>
            <person name="Matthews L."/>
            <person name="McCorrison J."/>
            <person name="Monaghan E.L."/>
            <person name="Mun J.H."/>
            <person name="Najar F.Z."/>
            <person name="Nicholson C."/>
            <person name="Noirot C."/>
            <person name="O'Bleness M."/>
            <person name="Paule C.R."/>
            <person name="Poulain J."/>
            <person name="Prion F."/>
            <person name="Qin B."/>
            <person name="Qu C."/>
            <person name="Retzel E.F."/>
            <person name="Riddle C."/>
            <person name="Sallet E."/>
            <person name="Samain S."/>
            <person name="Samson N."/>
            <person name="Sanders I."/>
            <person name="Saurat O."/>
            <person name="Scarpelli C."/>
            <person name="Schiex T."/>
            <person name="Segurens B."/>
            <person name="Severin A.J."/>
            <person name="Sherrier D.J."/>
            <person name="Shi R."/>
            <person name="Sims S."/>
            <person name="Singer S.R."/>
            <person name="Sinharoy S."/>
            <person name="Sterck L."/>
            <person name="Viollet A."/>
            <person name="Wang B.B."/>
            <person name="Wang K."/>
            <person name="Wang M."/>
            <person name="Wang X."/>
            <person name="Warfsmann J."/>
            <person name="Weissenbach J."/>
            <person name="White D.D."/>
            <person name="White J.D."/>
            <person name="Wiley G.B."/>
            <person name="Wincker P."/>
            <person name="Xing Y."/>
            <person name="Yang L."/>
            <person name="Yao Z."/>
            <person name="Ying F."/>
            <person name="Zhai J."/>
            <person name="Zhou L."/>
            <person name="Zuber A."/>
            <person name="Denarie J."/>
            <person name="Dixon R.A."/>
            <person name="May G.D."/>
            <person name="Schwartz D.C."/>
            <person name="Rogers J."/>
            <person name="Quetier F."/>
            <person name="Town C.D."/>
            <person name="Roe B.A."/>
        </authorList>
    </citation>
    <scope>NUCLEOTIDE SEQUENCE [LARGE SCALE GENOMIC DNA]</scope>
    <source>
        <strain evidence="2">A17</strain>
        <strain evidence="3 4">cv. Jemalong A17</strain>
    </source>
</reference>
<dbReference type="HOGENOM" id="CLU_2213835_0_0_1"/>
<feature type="domain" description="SUEL-type lectin" evidence="1">
    <location>
        <begin position="73"/>
        <end position="107"/>
    </location>
</feature>
<name>A0A072UT56_MEDTR</name>
<dbReference type="AlphaFoldDB" id="A0A072UT56"/>
<evidence type="ECO:0000313" key="2">
    <source>
        <dbReference type="EMBL" id="KEH32526.1"/>
    </source>
</evidence>
<dbReference type="PROSITE" id="PS50228">
    <property type="entry name" value="SUEL_LECTIN"/>
    <property type="match status" value="1"/>
</dbReference>
<protein>
    <submittedName>
        <fullName evidence="2">Galactose-binding lectin domain protein</fullName>
    </submittedName>
</protein>
<dbReference type="InterPro" id="IPR000922">
    <property type="entry name" value="Lectin_gal-bd_dom"/>
</dbReference>
<dbReference type="InterPro" id="IPR043159">
    <property type="entry name" value="Lectin_gal-bd_sf"/>
</dbReference>
<evidence type="ECO:0000313" key="4">
    <source>
        <dbReference type="Proteomes" id="UP000002051"/>
    </source>
</evidence>
<dbReference type="EnsemblPlants" id="KEH32526">
    <property type="protein sequence ID" value="KEH32526"/>
    <property type="gene ID" value="MTR_4g126320"/>
</dbReference>
<reference evidence="2 4" key="2">
    <citation type="journal article" date="2014" name="BMC Genomics">
        <title>An improved genome release (version Mt4.0) for the model legume Medicago truncatula.</title>
        <authorList>
            <person name="Tang H."/>
            <person name="Krishnakumar V."/>
            <person name="Bidwell S."/>
            <person name="Rosen B."/>
            <person name="Chan A."/>
            <person name="Zhou S."/>
            <person name="Gentzbittel L."/>
            <person name="Childs K.L."/>
            <person name="Yandell M."/>
            <person name="Gundlach H."/>
            <person name="Mayer K.F."/>
            <person name="Schwartz D.C."/>
            <person name="Town C.D."/>
        </authorList>
    </citation>
    <scope>GENOME REANNOTATION</scope>
    <source>
        <strain evidence="2">A17</strain>
        <strain evidence="3 4">cv. Jemalong A17</strain>
    </source>
</reference>
<evidence type="ECO:0000259" key="1">
    <source>
        <dbReference type="PROSITE" id="PS50228"/>
    </source>
</evidence>
<dbReference type="EMBL" id="CM001220">
    <property type="protein sequence ID" value="KEH32526.1"/>
    <property type="molecule type" value="Genomic_DNA"/>
</dbReference>
<dbReference type="Proteomes" id="UP000002051">
    <property type="component" value="Chromosome 4"/>
</dbReference>
<dbReference type="GO" id="GO:0030246">
    <property type="term" value="F:carbohydrate binding"/>
    <property type="evidence" value="ECO:0007669"/>
    <property type="project" value="InterPro"/>
</dbReference>
<sequence>MDCHKVLVETFEKELVMLTNHMMLLKGSSNLNPTATDISDYLNTWIFNHSKSKLVHYRHLLMKYLLVLLILDCIGKQSCMVTVTPENFGGDPCPGIAKKFSVEALCS</sequence>
<dbReference type="STRING" id="3880.A0A072UT56"/>
<accession>A0A072UT56</accession>
<organism evidence="2 4">
    <name type="scientific">Medicago truncatula</name>
    <name type="common">Barrel medic</name>
    <name type="synonym">Medicago tribuloides</name>
    <dbReference type="NCBI Taxonomy" id="3880"/>
    <lineage>
        <taxon>Eukaryota</taxon>
        <taxon>Viridiplantae</taxon>
        <taxon>Streptophyta</taxon>
        <taxon>Embryophyta</taxon>
        <taxon>Tracheophyta</taxon>
        <taxon>Spermatophyta</taxon>
        <taxon>Magnoliopsida</taxon>
        <taxon>eudicotyledons</taxon>
        <taxon>Gunneridae</taxon>
        <taxon>Pentapetalae</taxon>
        <taxon>rosids</taxon>
        <taxon>fabids</taxon>
        <taxon>Fabales</taxon>
        <taxon>Fabaceae</taxon>
        <taxon>Papilionoideae</taxon>
        <taxon>50 kb inversion clade</taxon>
        <taxon>NPAAA clade</taxon>
        <taxon>Hologalegina</taxon>
        <taxon>IRL clade</taxon>
        <taxon>Trifolieae</taxon>
        <taxon>Medicago</taxon>
    </lineage>
</organism>
<dbReference type="Pfam" id="PF02140">
    <property type="entry name" value="SUEL_Lectin"/>
    <property type="match status" value="1"/>
</dbReference>
<evidence type="ECO:0000313" key="3">
    <source>
        <dbReference type="EnsemblPlants" id="KEH32526"/>
    </source>
</evidence>
<proteinExistence type="predicted"/>
<keyword evidence="4" id="KW-1185">Reference proteome</keyword>
<dbReference type="Gene3D" id="2.60.120.740">
    <property type="match status" value="1"/>
</dbReference>
<reference evidence="3" key="3">
    <citation type="submission" date="2015-04" db="UniProtKB">
        <authorList>
            <consortium name="EnsemblPlants"/>
        </authorList>
    </citation>
    <scope>IDENTIFICATION</scope>
    <source>
        <strain evidence="3">cv. Jemalong A17</strain>
    </source>
</reference>